<dbReference type="AlphaFoldDB" id="A0A9D1PJB2"/>
<protein>
    <submittedName>
        <fullName evidence="2">SGNH/GDSL hydrolase family protein</fullName>
    </submittedName>
</protein>
<reference evidence="2" key="1">
    <citation type="journal article" date="2021" name="PeerJ">
        <title>Extensive microbial diversity within the chicken gut microbiome revealed by metagenomics and culture.</title>
        <authorList>
            <person name="Gilroy R."/>
            <person name="Ravi A."/>
            <person name="Getino M."/>
            <person name="Pursley I."/>
            <person name="Horton D.L."/>
            <person name="Alikhan N.F."/>
            <person name="Baker D."/>
            <person name="Gharbi K."/>
            <person name="Hall N."/>
            <person name="Watson M."/>
            <person name="Adriaenssens E.M."/>
            <person name="Foster-Nyarko E."/>
            <person name="Jarju S."/>
            <person name="Secka A."/>
            <person name="Antonio M."/>
            <person name="Oren A."/>
            <person name="Chaudhuri R.R."/>
            <person name="La Ragione R."/>
            <person name="Hildebrand F."/>
            <person name="Pallen M.J."/>
        </authorList>
    </citation>
    <scope>NUCLEOTIDE SEQUENCE</scope>
    <source>
        <strain evidence="2">CHK193-4272</strain>
    </source>
</reference>
<dbReference type="InterPro" id="IPR051532">
    <property type="entry name" value="Ester_Hydrolysis_Enzymes"/>
</dbReference>
<organism evidence="2 3">
    <name type="scientific">Candidatus Butyricicoccus avistercoris</name>
    <dbReference type="NCBI Taxonomy" id="2838518"/>
    <lineage>
        <taxon>Bacteria</taxon>
        <taxon>Bacillati</taxon>
        <taxon>Bacillota</taxon>
        <taxon>Clostridia</taxon>
        <taxon>Eubacteriales</taxon>
        <taxon>Butyricicoccaceae</taxon>
        <taxon>Butyricicoccus</taxon>
    </lineage>
</organism>
<dbReference type="InterPro" id="IPR036514">
    <property type="entry name" value="SGNH_hydro_sf"/>
</dbReference>
<keyword evidence="2" id="KW-0378">Hydrolase</keyword>
<gene>
    <name evidence="2" type="ORF">H9746_08185</name>
</gene>
<name>A0A9D1PJB2_9FIRM</name>
<evidence type="ECO:0000313" key="2">
    <source>
        <dbReference type="EMBL" id="HIV62800.1"/>
    </source>
</evidence>
<dbReference type="SUPFAM" id="SSF52266">
    <property type="entry name" value="SGNH hydrolase"/>
    <property type="match status" value="1"/>
</dbReference>
<dbReference type="Pfam" id="PF13472">
    <property type="entry name" value="Lipase_GDSL_2"/>
    <property type="match status" value="1"/>
</dbReference>
<dbReference type="InterPro" id="IPR013830">
    <property type="entry name" value="SGNH_hydro"/>
</dbReference>
<dbReference type="Gene3D" id="3.40.50.1110">
    <property type="entry name" value="SGNH hydrolase"/>
    <property type="match status" value="1"/>
</dbReference>
<evidence type="ECO:0000313" key="3">
    <source>
        <dbReference type="Proteomes" id="UP000886808"/>
    </source>
</evidence>
<dbReference type="CDD" id="cd01839">
    <property type="entry name" value="SGNH_arylesterase_like"/>
    <property type="match status" value="1"/>
</dbReference>
<feature type="domain" description="SGNH hydrolase-type esterase" evidence="1">
    <location>
        <begin position="6"/>
        <end position="198"/>
    </location>
</feature>
<dbReference type="PANTHER" id="PTHR30383">
    <property type="entry name" value="THIOESTERASE 1/PROTEASE 1/LYSOPHOSPHOLIPASE L1"/>
    <property type="match status" value="1"/>
</dbReference>
<dbReference type="EMBL" id="DXIE01000046">
    <property type="protein sequence ID" value="HIV62800.1"/>
    <property type="molecule type" value="Genomic_DNA"/>
</dbReference>
<evidence type="ECO:0000259" key="1">
    <source>
        <dbReference type="Pfam" id="PF13472"/>
    </source>
</evidence>
<proteinExistence type="predicted"/>
<comment type="caution">
    <text evidence="2">The sequence shown here is derived from an EMBL/GenBank/DDBJ whole genome shotgun (WGS) entry which is preliminary data.</text>
</comment>
<dbReference type="PANTHER" id="PTHR30383:SF29">
    <property type="entry name" value="SGNH HYDROLASE-TYPE ESTERASE DOMAIN-CONTAINING PROTEIN"/>
    <property type="match status" value="1"/>
</dbReference>
<dbReference type="Proteomes" id="UP000886808">
    <property type="component" value="Unassembled WGS sequence"/>
</dbReference>
<sequence length="218" mass="24957">MYRILCYGDSNTWGYRPIKSNRYEEGVRWTSIVQNILGDNYKIIEEGLCGRTTIFNDPITPNRSGKEMLLGVLDSQSPLDVIVLMLGTNDLKRRFNLTAFDISNGIKQLLDLIKNHYQNYQVKRPEIVLVCPPEIGENLELTDSSLYFSKEHSLKESKNLAKFYKPIAESYNCTFLNANDITEVSEDDCVHFSEKGHKMFAEGIAPYILDACNKIKKN</sequence>
<dbReference type="GO" id="GO:0016787">
    <property type="term" value="F:hydrolase activity"/>
    <property type="evidence" value="ECO:0007669"/>
    <property type="project" value="UniProtKB-KW"/>
</dbReference>
<accession>A0A9D1PJB2</accession>
<reference evidence="2" key="2">
    <citation type="submission" date="2021-04" db="EMBL/GenBank/DDBJ databases">
        <authorList>
            <person name="Gilroy R."/>
        </authorList>
    </citation>
    <scope>NUCLEOTIDE SEQUENCE</scope>
    <source>
        <strain evidence="2">CHK193-4272</strain>
    </source>
</reference>